<keyword evidence="4" id="KW-1185">Reference proteome</keyword>
<dbReference type="NCBIfam" id="TIGR01665">
    <property type="entry name" value="put_anti_recept"/>
    <property type="match status" value="1"/>
</dbReference>
<feature type="coiled-coil region" evidence="1">
    <location>
        <begin position="740"/>
        <end position="767"/>
    </location>
</feature>
<gene>
    <name evidence="3" type="ORF">SAMN04488525_1132</name>
</gene>
<dbReference type="Pfam" id="PF06605">
    <property type="entry name" value="Prophage_tail"/>
    <property type="match status" value="1"/>
</dbReference>
<sequence>MISIYRPDETEFTRNGLGSLDKNIIDPLVMQDLNGIYAFKFKYPIFAPRAIYVKGEHIIKVMTPKGYQLFRIHKEEPVMGYRNVTAYHIFYDLSFNYIDDTNVVDKSGTAAGVQILGATNYLHSFEFVSDIATQATARIVGMNAAEAFLNDSKDNTFISRWGGEIDRDNFQIRMLNHIGEDRNVIIEYRKDLEGFDATIDWTTVVTRIKPIGFDGLELPEKFIDSPLISNYPYPKVREIEYKDIKAAIGDYADDEDALPLEDAYAELRRLVGLEYSQAEIDRPTATYDVQFVRLMNTNEYKKYAALQTIYIGDTVKVRHIKEDIDLTAKVISYEYDPIQKKYTKISLGSIKQTLSGSGYGNLQSQIDAIKQVEISNLEASIDRATGLLNTALGGYVLKRNGELLIMDTEDITTAVKIWRWNLNGLGYSGTGYAGPYRTAITNDGHFVADFIDVGVLNAELIKLGWNNINTQVGIDASGLWVENDNGEKTYMKKGGLSFINKYAEETGFLGMGYNTTDNTINGMLIGADYQKQMSFGRKATAESNAYAPFMRLEELYDLLKFFVPIELNNYLEMNSNTIWNVGEIYGGGKIRLTTNNSGTQGSIIFNASNQMLLLGSVAGVSMGILNGDGVTTTGRFEVRTGENISFQNLNMNGNTITNQSDIRLKKNPVTTELDAIAAIEKMRFIEFEWDKENPYNKTKPDGLQFGMEAQYAPCLQVMDQNSNYLSVDSGKQINLNTLAIQQLVARVKASETELATTKQELADLKEILTSKGVI</sequence>
<evidence type="ECO:0000313" key="3">
    <source>
        <dbReference type="EMBL" id="SEA95354.1"/>
    </source>
</evidence>
<reference evidence="3 4" key="1">
    <citation type="submission" date="2016-10" db="EMBL/GenBank/DDBJ databases">
        <authorList>
            <person name="Varghese N."/>
            <person name="Submissions S."/>
        </authorList>
    </citation>
    <scope>NUCLEOTIDE SEQUENCE [LARGE SCALE GENOMIC DNA]</scope>
    <source>
        <strain evidence="3 4">DSM 14526</strain>
    </source>
</reference>
<name>A0AB38A3Y4_9LACT</name>
<dbReference type="InterPro" id="IPR007119">
    <property type="entry name" value="Phage_tail_spike_N"/>
</dbReference>
<comment type="caution">
    <text evidence="3">The sequence shown here is derived from an EMBL/GenBank/DDBJ whole genome shotgun (WGS) entry which is preliminary data.</text>
</comment>
<organism evidence="3 4">
    <name type="scientific">Trichococcus collinsii</name>
    <dbReference type="NCBI Taxonomy" id="157076"/>
    <lineage>
        <taxon>Bacteria</taxon>
        <taxon>Bacillati</taxon>
        <taxon>Bacillota</taxon>
        <taxon>Bacilli</taxon>
        <taxon>Lactobacillales</taxon>
        <taxon>Carnobacteriaceae</taxon>
        <taxon>Trichococcus</taxon>
    </lineage>
</organism>
<dbReference type="InterPro" id="IPR010572">
    <property type="entry name" value="Tail_dom"/>
</dbReference>
<protein>
    <submittedName>
        <fullName evidence="3">Phage minor structural protein, N-terminal region</fullName>
    </submittedName>
</protein>
<dbReference type="RefSeq" id="WP_086987789.1">
    <property type="nucleotide sequence ID" value="NZ_FJNA01000005.1"/>
</dbReference>
<evidence type="ECO:0000256" key="1">
    <source>
        <dbReference type="SAM" id="Coils"/>
    </source>
</evidence>
<feature type="domain" description="Peptidase S74" evidence="2">
    <location>
        <begin position="660"/>
        <end position="754"/>
    </location>
</feature>
<evidence type="ECO:0000313" key="4">
    <source>
        <dbReference type="Proteomes" id="UP000199042"/>
    </source>
</evidence>
<keyword evidence="1" id="KW-0175">Coiled coil</keyword>
<dbReference type="PROSITE" id="PS51688">
    <property type="entry name" value="ICA"/>
    <property type="match status" value="1"/>
</dbReference>
<proteinExistence type="predicted"/>
<dbReference type="InterPro" id="IPR030392">
    <property type="entry name" value="S74_ICA"/>
</dbReference>
<accession>A0AB38A3Y4</accession>
<dbReference type="EMBL" id="FNQH01000013">
    <property type="protein sequence ID" value="SEA95354.1"/>
    <property type="molecule type" value="Genomic_DNA"/>
</dbReference>
<dbReference type="AlphaFoldDB" id="A0AB38A3Y4"/>
<dbReference type="Pfam" id="PF13884">
    <property type="entry name" value="Peptidase_S74"/>
    <property type="match status" value="1"/>
</dbReference>
<evidence type="ECO:0000259" key="2">
    <source>
        <dbReference type="PROSITE" id="PS51688"/>
    </source>
</evidence>
<dbReference type="Proteomes" id="UP000199042">
    <property type="component" value="Unassembled WGS sequence"/>
</dbReference>